<comment type="caution">
    <text evidence="7">The sequence shown here is derived from an EMBL/GenBank/DDBJ whole genome shotgun (WGS) entry which is preliminary data.</text>
</comment>
<feature type="transmembrane region" description="Helical" evidence="6">
    <location>
        <begin position="441"/>
        <end position="460"/>
    </location>
</feature>
<feature type="transmembrane region" description="Helical" evidence="6">
    <location>
        <begin position="28"/>
        <end position="52"/>
    </location>
</feature>
<keyword evidence="3 6" id="KW-0812">Transmembrane</keyword>
<organism evidence="7 8">
    <name type="scientific">Reticulibacter mediterranei</name>
    <dbReference type="NCBI Taxonomy" id="2778369"/>
    <lineage>
        <taxon>Bacteria</taxon>
        <taxon>Bacillati</taxon>
        <taxon>Chloroflexota</taxon>
        <taxon>Ktedonobacteria</taxon>
        <taxon>Ktedonobacterales</taxon>
        <taxon>Reticulibacteraceae</taxon>
        <taxon>Reticulibacter</taxon>
    </lineage>
</organism>
<evidence type="ECO:0000256" key="6">
    <source>
        <dbReference type="SAM" id="Phobius"/>
    </source>
</evidence>
<dbReference type="PANTHER" id="PTHR42770:SF7">
    <property type="entry name" value="MEMBRANE PROTEIN"/>
    <property type="match status" value="1"/>
</dbReference>
<keyword evidence="2" id="KW-1003">Cell membrane</keyword>
<dbReference type="GO" id="GO:0022857">
    <property type="term" value="F:transmembrane transporter activity"/>
    <property type="evidence" value="ECO:0007669"/>
    <property type="project" value="InterPro"/>
</dbReference>
<accession>A0A8J3IP51</accession>
<keyword evidence="4 6" id="KW-1133">Transmembrane helix</keyword>
<feature type="transmembrane region" description="Helical" evidence="6">
    <location>
        <begin position="170"/>
        <end position="190"/>
    </location>
</feature>
<dbReference type="RefSeq" id="WP_220205887.1">
    <property type="nucleotide sequence ID" value="NZ_BNJK01000001.1"/>
</dbReference>
<dbReference type="Proteomes" id="UP000597444">
    <property type="component" value="Unassembled WGS sequence"/>
</dbReference>
<dbReference type="GO" id="GO:0005886">
    <property type="term" value="C:plasma membrane"/>
    <property type="evidence" value="ECO:0007669"/>
    <property type="project" value="UniProtKB-SubCell"/>
</dbReference>
<feature type="transmembrane region" description="Helical" evidence="6">
    <location>
        <begin position="101"/>
        <end position="125"/>
    </location>
</feature>
<proteinExistence type="predicted"/>
<comment type="subcellular location">
    <subcellularLocation>
        <location evidence="1">Cell membrane</location>
        <topology evidence="1">Multi-pass membrane protein</topology>
    </subcellularLocation>
</comment>
<dbReference type="Pfam" id="PF13520">
    <property type="entry name" value="AA_permease_2"/>
    <property type="match status" value="1"/>
</dbReference>
<reference evidence="7" key="1">
    <citation type="submission" date="2020-10" db="EMBL/GenBank/DDBJ databases">
        <title>Taxonomic study of unclassified bacteria belonging to the class Ktedonobacteria.</title>
        <authorList>
            <person name="Yabe S."/>
            <person name="Wang C.M."/>
            <person name="Zheng Y."/>
            <person name="Sakai Y."/>
            <person name="Cavaletti L."/>
            <person name="Monciardini P."/>
            <person name="Donadio S."/>
        </authorList>
    </citation>
    <scope>NUCLEOTIDE SEQUENCE</scope>
    <source>
        <strain evidence="7">ID150040</strain>
    </source>
</reference>
<evidence type="ECO:0000256" key="5">
    <source>
        <dbReference type="ARBA" id="ARBA00023136"/>
    </source>
</evidence>
<feature type="transmembrane region" description="Helical" evidence="6">
    <location>
        <begin position="58"/>
        <end position="80"/>
    </location>
</feature>
<evidence type="ECO:0000256" key="1">
    <source>
        <dbReference type="ARBA" id="ARBA00004651"/>
    </source>
</evidence>
<feature type="transmembrane region" description="Helical" evidence="6">
    <location>
        <begin position="290"/>
        <end position="323"/>
    </location>
</feature>
<feature type="transmembrane region" description="Helical" evidence="6">
    <location>
        <begin position="344"/>
        <end position="369"/>
    </location>
</feature>
<name>A0A8J3IP51_9CHLR</name>
<feature type="transmembrane region" description="Helical" evidence="6">
    <location>
        <begin position="248"/>
        <end position="270"/>
    </location>
</feature>
<evidence type="ECO:0000313" key="7">
    <source>
        <dbReference type="EMBL" id="GHO95194.1"/>
    </source>
</evidence>
<evidence type="ECO:0000313" key="8">
    <source>
        <dbReference type="Proteomes" id="UP000597444"/>
    </source>
</evidence>
<dbReference type="PIRSF" id="PIRSF006060">
    <property type="entry name" value="AA_transporter"/>
    <property type="match status" value="1"/>
</dbReference>
<dbReference type="PANTHER" id="PTHR42770">
    <property type="entry name" value="AMINO ACID TRANSPORTER-RELATED"/>
    <property type="match status" value="1"/>
</dbReference>
<dbReference type="InterPro" id="IPR002293">
    <property type="entry name" value="AA/rel_permease1"/>
</dbReference>
<dbReference type="InterPro" id="IPR050367">
    <property type="entry name" value="APC_superfamily"/>
</dbReference>
<sequence>MKHDRTHPPGAASTPLSLPRLGRPVLSLWDAVGQALAIAPVFNIAVVLPLVVGASGVATPFTIILATLSMLCVRWVMTVYARRYVGAGGVYDYVRHISPSLALFTACLYFAGVLVLSAAGGYAFIGLLCVQFLPPVFGVTIPWWVFACLAALLVFLFHLFGSGYVTRVRLLFTALAVLPILFLSLTIIIHGGDAGNTLLALLPLNTPAHALLQGTLIAMALFVGIEATPAVSEEVKDARKIIPKATGIALYGVAFLYLLVTYASSIGFGLDHVGRWITDTTPLMTLALRYVGGWFTIFIEFALMLNALTAVSAFTSVIAKGTFALARHGFLPSVFGRTTHFRSWSVIPLLGNLGVLCCALLMIIVFTAANIDPLLGFGIMATWGILLVMTTYLILALAAIPLLMHSATRWWHWGCLVVALVMPFLVLYGSMVPFPFWPANIALYGAFLTAAAAIIWISLLHMFRPERLRAAAEPYAWENNLDEELEQA</sequence>
<evidence type="ECO:0000256" key="4">
    <source>
        <dbReference type="ARBA" id="ARBA00022989"/>
    </source>
</evidence>
<keyword evidence="5 6" id="KW-0472">Membrane</keyword>
<evidence type="ECO:0008006" key="9">
    <source>
        <dbReference type="Google" id="ProtNLM"/>
    </source>
</evidence>
<evidence type="ECO:0000256" key="2">
    <source>
        <dbReference type="ARBA" id="ARBA00022475"/>
    </source>
</evidence>
<dbReference type="Gene3D" id="1.20.1740.10">
    <property type="entry name" value="Amino acid/polyamine transporter I"/>
    <property type="match status" value="1"/>
</dbReference>
<evidence type="ECO:0000256" key="3">
    <source>
        <dbReference type="ARBA" id="ARBA00022692"/>
    </source>
</evidence>
<dbReference type="EMBL" id="BNJK01000001">
    <property type="protein sequence ID" value="GHO95194.1"/>
    <property type="molecule type" value="Genomic_DNA"/>
</dbReference>
<feature type="transmembrane region" description="Helical" evidence="6">
    <location>
        <begin position="410"/>
        <end position="429"/>
    </location>
</feature>
<protein>
    <recommendedName>
        <fullName evidence="9">Amino acid permease</fullName>
    </recommendedName>
</protein>
<feature type="transmembrane region" description="Helical" evidence="6">
    <location>
        <begin position="137"/>
        <end position="158"/>
    </location>
</feature>
<feature type="transmembrane region" description="Helical" evidence="6">
    <location>
        <begin position="210"/>
        <end position="227"/>
    </location>
</feature>
<keyword evidence="8" id="KW-1185">Reference proteome</keyword>
<gene>
    <name evidence="7" type="ORF">KSF_052420</name>
</gene>
<dbReference type="AlphaFoldDB" id="A0A8J3IP51"/>
<feature type="transmembrane region" description="Helical" evidence="6">
    <location>
        <begin position="375"/>
        <end position="403"/>
    </location>
</feature>